<sequence>MSITEHKNTSELTDYQEVNIGKLYFFDNYVVGEFNEGVHIDFETFVESTEKILSYFGSNDFGFIANRTNSYSIDLNDANRFNKSFPNLKAYAVVCDTLFGKGVFEIENQFFKFNRQIFKNLDEAITWIGETL</sequence>
<keyword evidence="2" id="KW-1185">Reference proteome</keyword>
<dbReference type="Proteomes" id="UP000624701">
    <property type="component" value="Unassembled WGS sequence"/>
</dbReference>
<protein>
    <recommendedName>
        <fullName evidence="3">STAS/SEC14 domain-containing protein</fullName>
    </recommendedName>
</protein>
<organism evidence="1 2">
    <name type="scientific">Winogradskyella haliclonae</name>
    <dbReference type="NCBI Taxonomy" id="2048558"/>
    <lineage>
        <taxon>Bacteria</taxon>
        <taxon>Pseudomonadati</taxon>
        <taxon>Bacteroidota</taxon>
        <taxon>Flavobacteriia</taxon>
        <taxon>Flavobacteriales</taxon>
        <taxon>Flavobacteriaceae</taxon>
        <taxon>Winogradskyella</taxon>
    </lineage>
</organism>
<proteinExistence type="predicted"/>
<name>A0ABQ2BZV3_9FLAO</name>
<dbReference type="EMBL" id="BMDQ01000003">
    <property type="protein sequence ID" value="GGI57806.1"/>
    <property type="molecule type" value="Genomic_DNA"/>
</dbReference>
<evidence type="ECO:0008006" key="3">
    <source>
        <dbReference type="Google" id="ProtNLM"/>
    </source>
</evidence>
<dbReference type="InterPro" id="IPR036513">
    <property type="entry name" value="STAS_dom_sf"/>
</dbReference>
<evidence type="ECO:0000313" key="2">
    <source>
        <dbReference type="Proteomes" id="UP000624701"/>
    </source>
</evidence>
<dbReference type="SUPFAM" id="SSF52091">
    <property type="entry name" value="SpoIIaa-like"/>
    <property type="match status" value="1"/>
</dbReference>
<dbReference type="RefSeq" id="WP_188374733.1">
    <property type="nucleotide sequence ID" value="NZ_BMDQ01000003.1"/>
</dbReference>
<accession>A0ABQ2BZV3</accession>
<evidence type="ECO:0000313" key="1">
    <source>
        <dbReference type="EMBL" id="GGI57806.1"/>
    </source>
</evidence>
<reference evidence="2" key="1">
    <citation type="journal article" date="2019" name="Int. J. Syst. Evol. Microbiol.">
        <title>The Global Catalogue of Microorganisms (GCM) 10K type strain sequencing project: providing services to taxonomists for standard genome sequencing and annotation.</title>
        <authorList>
            <consortium name="The Broad Institute Genomics Platform"/>
            <consortium name="The Broad Institute Genome Sequencing Center for Infectious Disease"/>
            <person name="Wu L."/>
            <person name="Ma J."/>
        </authorList>
    </citation>
    <scope>NUCLEOTIDE SEQUENCE [LARGE SCALE GENOMIC DNA]</scope>
    <source>
        <strain evidence="2">CCM 8681</strain>
    </source>
</reference>
<gene>
    <name evidence="1" type="ORF">GCM10011444_21150</name>
</gene>
<comment type="caution">
    <text evidence="1">The sequence shown here is derived from an EMBL/GenBank/DDBJ whole genome shotgun (WGS) entry which is preliminary data.</text>
</comment>